<sequence>MSRLSLPLNAIHAFLVTARHLNLTHAARELCLTQGAVSRKIAALEQWLGVTLFDRHARGLRLTPQGAALLPDLQQGFELMVQASEKVRRSQVSIRLKAPTCAMRWLVPRLMALEQHRPELHVALTTTLDHAAQLENFDVAIVYGKPHPDGICLFSESLTPVMAADQPRPDSPAALATMTFLHPTADTRDWQCWLQAQQVTLHMKRNQHFATMDLAISAAIQGFGVAMADSNLVESDIASGRLIKPFAGEVKNRCRLQFAATARAGCATVPGGTGGVAVQGSESNPVAVISGFSLRRTQHGCFRRGRFIRDDRCGLAVAGETELRHRSL</sequence>
<name>A0A379AGN1_ENTAG</name>
<evidence type="ECO:0000256" key="1">
    <source>
        <dbReference type="ARBA" id="ARBA00009437"/>
    </source>
</evidence>
<evidence type="ECO:0000256" key="4">
    <source>
        <dbReference type="ARBA" id="ARBA00023163"/>
    </source>
</evidence>
<evidence type="ECO:0000256" key="3">
    <source>
        <dbReference type="ARBA" id="ARBA00023125"/>
    </source>
</evidence>
<dbReference type="InterPro" id="IPR036388">
    <property type="entry name" value="WH-like_DNA-bd_sf"/>
</dbReference>
<keyword evidence="2" id="KW-0805">Transcription regulation</keyword>
<keyword evidence="7" id="KW-1185">Reference proteome</keyword>
<keyword evidence="3" id="KW-0238">DNA-binding</keyword>
<dbReference type="InterPro" id="IPR000847">
    <property type="entry name" value="LysR_HTH_N"/>
</dbReference>
<gene>
    <name evidence="6" type="primary">gcvA_3</name>
    <name evidence="6" type="ORF">NCTC9381_02615</name>
</gene>
<dbReference type="Proteomes" id="UP000254640">
    <property type="component" value="Unassembled WGS sequence"/>
</dbReference>
<organism evidence="6 7">
    <name type="scientific">Enterobacter agglomerans</name>
    <name type="common">Erwinia herbicola</name>
    <name type="synonym">Pantoea agglomerans</name>
    <dbReference type="NCBI Taxonomy" id="549"/>
    <lineage>
        <taxon>Bacteria</taxon>
        <taxon>Pseudomonadati</taxon>
        <taxon>Pseudomonadota</taxon>
        <taxon>Gammaproteobacteria</taxon>
        <taxon>Enterobacterales</taxon>
        <taxon>Erwiniaceae</taxon>
        <taxon>Pantoea</taxon>
        <taxon>Pantoea agglomerans group</taxon>
    </lineage>
</organism>
<dbReference type="Pfam" id="PF00126">
    <property type="entry name" value="HTH_1"/>
    <property type="match status" value="1"/>
</dbReference>
<dbReference type="SUPFAM" id="SSF46785">
    <property type="entry name" value="Winged helix' DNA-binding domain"/>
    <property type="match status" value="1"/>
</dbReference>
<dbReference type="Gene3D" id="1.10.10.10">
    <property type="entry name" value="Winged helix-like DNA-binding domain superfamily/Winged helix DNA-binding domain"/>
    <property type="match status" value="1"/>
</dbReference>
<dbReference type="PRINTS" id="PR00039">
    <property type="entry name" value="HTHLYSR"/>
</dbReference>
<protein>
    <submittedName>
        <fullName evidence="6">Gcv operon activator</fullName>
    </submittedName>
</protein>
<dbReference type="SUPFAM" id="SSF53850">
    <property type="entry name" value="Periplasmic binding protein-like II"/>
    <property type="match status" value="1"/>
</dbReference>
<dbReference type="EMBL" id="UGSO01000001">
    <property type="protein sequence ID" value="SUB16699.1"/>
    <property type="molecule type" value="Genomic_DNA"/>
</dbReference>
<dbReference type="Pfam" id="PF03466">
    <property type="entry name" value="LysR_substrate"/>
    <property type="match status" value="1"/>
</dbReference>
<proteinExistence type="inferred from homology"/>
<dbReference type="GO" id="GO:0043565">
    <property type="term" value="F:sequence-specific DNA binding"/>
    <property type="evidence" value="ECO:0007669"/>
    <property type="project" value="TreeGrafter"/>
</dbReference>
<reference evidence="6 7" key="1">
    <citation type="submission" date="2018-06" db="EMBL/GenBank/DDBJ databases">
        <authorList>
            <consortium name="Pathogen Informatics"/>
            <person name="Doyle S."/>
        </authorList>
    </citation>
    <scope>NUCLEOTIDE SEQUENCE [LARGE SCALE GENOMIC DNA]</scope>
    <source>
        <strain evidence="6 7">NCTC9381</strain>
    </source>
</reference>
<keyword evidence="4" id="KW-0804">Transcription</keyword>
<feature type="domain" description="HTH lysR-type" evidence="5">
    <location>
        <begin position="6"/>
        <end position="63"/>
    </location>
</feature>
<comment type="similarity">
    <text evidence="1">Belongs to the LysR transcriptional regulatory family.</text>
</comment>
<evidence type="ECO:0000259" key="5">
    <source>
        <dbReference type="PROSITE" id="PS50931"/>
    </source>
</evidence>
<dbReference type="InterPro" id="IPR058163">
    <property type="entry name" value="LysR-type_TF_proteobact-type"/>
</dbReference>
<dbReference type="GO" id="GO:0006351">
    <property type="term" value="P:DNA-templated transcription"/>
    <property type="evidence" value="ECO:0007669"/>
    <property type="project" value="TreeGrafter"/>
</dbReference>
<evidence type="ECO:0000313" key="6">
    <source>
        <dbReference type="EMBL" id="SUB16699.1"/>
    </source>
</evidence>
<dbReference type="InterPro" id="IPR005119">
    <property type="entry name" value="LysR_subst-bd"/>
</dbReference>
<evidence type="ECO:0000313" key="7">
    <source>
        <dbReference type="Proteomes" id="UP000254640"/>
    </source>
</evidence>
<dbReference type="GO" id="GO:0003700">
    <property type="term" value="F:DNA-binding transcription factor activity"/>
    <property type="evidence" value="ECO:0007669"/>
    <property type="project" value="InterPro"/>
</dbReference>
<dbReference type="AlphaFoldDB" id="A0A379AGN1"/>
<dbReference type="FunFam" id="1.10.10.10:FF:000001">
    <property type="entry name" value="LysR family transcriptional regulator"/>
    <property type="match status" value="1"/>
</dbReference>
<accession>A0A379AGN1</accession>
<dbReference type="PROSITE" id="PS50931">
    <property type="entry name" value="HTH_LYSR"/>
    <property type="match status" value="1"/>
</dbReference>
<dbReference type="STRING" id="549.BEE12_17035"/>
<evidence type="ECO:0000256" key="2">
    <source>
        <dbReference type="ARBA" id="ARBA00023015"/>
    </source>
</evidence>
<dbReference type="Gene3D" id="3.40.190.10">
    <property type="entry name" value="Periplasmic binding protein-like II"/>
    <property type="match status" value="2"/>
</dbReference>
<dbReference type="PANTHER" id="PTHR30537">
    <property type="entry name" value="HTH-TYPE TRANSCRIPTIONAL REGULATOR"/>
    <property type="match status" value="1"/>
</dbReference>
<dbReference type="PANTHER" id="PTHR30537:SF26">
    <property type="entry name" value="GLYCINE CLEAVAGE SYSTEM TRANSCRIPTIONAL ACTIVATOR"/>
    <property type="match status" value="1"/>
</dbReference>
<dbReference type="InterPro" id="IPR036390">
    <property type="entry name" value="WH_DNA-bd_sf"/>
</dbReference>